<feature type="transmembrane region" description="Helical" evidence="6">
    <location>
        <begin position="394"/>
        <end position="414"/>
    </location>
</feature>
<accession>A0A8D8LIF9</accession>
<dbReference type="EMBL" id="HBUF01003624">
    <property type="protein sequence ID" value="CAG6606467.1"/>
    <property type="molecule type" value="Transcribed_RNA"/>
</dbReference>
<keyword evidence="3 6" id="KW-0812">Transmembrane</keyword>
<proteinExistence type="inferred from homology"/>
<dbReference type="InterPro" id="IPR007603">
    <property type="entry name" value="Choline_transptr-like"/>
</dbReference>
<feature type="transmembrane region" description="Helical" evidence="6">
    <location>
        <begin position="242"/>
        <end position="263"/>
    </location>
</feature>
<dbReference type="Pfam" id="PF04515">
    <property type="entry name" value="Choline_transpo"/>
    <property type="match status" value="1"/>
</dbReference>
<dbReference type="GO" id="GO:0022857">
    <property type="term" value="F:transmembrane transporter activity"/>
    <property type="evidence" value="ECO:0007669"/>
    <property type="project" value="UniProtKB-UniRule"/>
</dbReference>
<evidence type="ECO:0000256" key="2">
    <source>
        <dbReference type="ARBA" id="ARBA00007168"/>
    </source>
</evidence>
<organism evidence="7">
    <name type="scientific">Cacopsylla melanoneura</name>
    <dbReference type="NCBI Taxonomy" id="428564"/>
    <lineage>
        <taxon>Eukaryota</taxon>
        <taxon>Metazoa</taxon>
        <taxon>Ecdysozoa</taxon>
        <taxon>Arthropoda</taxon>
        <taxon>Hexapoda</taxon>
        <taxon>Insecta</taxon>
        <taxon>Pterygota</taxon>
        <taxon>Neoptera</taxon>
        <taxon>Paraneoptera</taxon>
        <taxon>Hemiptera</taxon>
        <taxon>Sternorrhyncha</taxon>
        <taxon>Psylloidea</taxon>
        <taxon>Psyllidae</taxon>
        <taxon>Psyllinae</taxon>
        <taxon>Cacopsylla</taxon>
    </lineage>
</organism>
<name>A0A8D8LIF9_9HEMI</name>
<comment type="similarity">
    <text evidence="2 6">Belongs to the CTL (choline transporter-like) family.</text>
</comment>
<evidence type="ECO:0000256" key="3">
    <source>
        <dbReference type="ARBA" id="ARBA00022692"/>
    </source>
</evidence>
<dbReference type="AlphaFoldDB" id="A0A8D8LIF9"/>
<comment type="function">
    <text evidence="6">Choline transporter.</text>
</comment>
<evidence type="ECO:0000256" key="6">
    <source>
        <dbReference type="RuleBase" id="RU368066"/>
    </source>
</evidence>
<dbReference type="GO" id="GO:0005886">
    <property type="term" value="C:plasma membrane"/>
    <property type="evidence" value="ECO:0007669"/>
    <property type="project" value="UniProtKB-SubCell"/>
</dbReference>
<keyword evidence="5 6" id="KW-0472">Membrane</keyword>
<dbReference type="PANTHER" id="PTHR12385">
    <property type="entry name" value="CHOLINE TRANSPORTER-LIKE (SLC FAMILY 44)"/>
    <property type="match status" value="1"/>
</dbReference>
<reference evidence="7" key="1">
    <citation type="submission" date="2021-05" db="EMBL/GenBank/DDBJ databases">
        <authorList>
            <person name="Alioto T."/>
            <person name="Alioto T."/>
            <person name="Gomez Garrido J."/>
        </authorList>
    </citation>
    <scope>NUCLEOTIDE SEQUENCE</scope>
</reference>
<feature type="transmembrane region" description="Helical" evidence="6">
    <location>
        <begin position="292"/>
        <end position="320"/>
    </location>
</feature>
<comment type="subcellular location">
    <subcellularLocation>
        <location evidence="6">Cell membrane</location>
        <topology evidence="6">Multi-pass membrane protein</topology>
    </subcellularLocation>
    <subcellularLocation>
        <location evidence="1">Membrane</location>
        <topology evidence="1">Multi-pass membrane protein</topology>
    </subcellularLocation>
</comment>
<evidence type="ECO:0000256" key="5">
    <source>
        <dbReference type="ARBA" id="ARBA00023136"/>
    </source>
</evidence>
<feature type="transmembrane region" description="Helical" evidence="6">
    <location>
        <begin position="492"/>
        <end position="513"/>
    </location>
</feature>
<feature type="transmembrane region" description="Helical" evidence="6">
    <location>
        <begin position="174"/>
        <end position="192"/>
    </location>
</feature>
<protein>
    <recommendedName>
        <fullName evidence="6">Choline transporter-like protein</fullName>
    </recommendedName>
</protein>
<evidence type="ECO:0000256" key="1">
    <source>
        <dbReference type="ARBA" id="ARBA00004141"/>
    </source>
</evidence>
<evidence type="ECO:0000256" key="4">
    <source>
        <dbReference type="ARBA" id="ARBA00022989"/>
    </source>
</evidence>
<feature type="transmembrane region" description="Helical" evidence="6">
    <location>
        <begin position="525"/>
        <end position="544"/>
    </location>
</feature>
<evidence type="ECO:0000313" key="7">
    <source>
        <dbReference type="EMBL" id="CAG6606467.1"/>
    </source>
</evidence>
<dbReference type="PANTHER" id="PTHR12385:SF96">
    <property type="entry name" value="CHOLINE TRANSPORTER-LIKE PROTEIN"/>
    <property type="match status" value="1"/>
</dbReference>
<feature type="transmembrane region" description="Helical" evidence="6">
    <location>
        <begin position="198"/>
        <end position="222"/>
    </location>
</feature>
<keyword evidence="4 6" id="KW-1133">Transmembrane helix</keyword>
<feature type="transmembrane region" description="Helical" evidence="6">
    <location>
        <begin position="341"/>
        <end position="371"/>
    </location>
</feature>
<sequence length="593" mass="66038">MGGCCSSDSITDDQVDAAKREAGFKGSVKTNSRSCTDRPFLLLLILCLGLLGGLTLYCVKNGDTRRLFNGYDNCGNICGVPNTKEDNPKFACKGVDESDKPFLLLEDAGSLTSPKAGQRHCVKNCSAQPGYFKFINRCLPTEFEHKIDALFNSTSAQEYFQEAVEDVVLVKWQIIKLTAFALVFSLILVFLLRFVAALIIWLVLIGATLASIGLTVFLWITWYGKTNIKDRTQIVQREQDTYFTYAIISTFVALAVLVIVLVMRNRIRLVIRLFTEAGKALADMPLLLVQPLVTFLSLVLVCAGFVYFGILIQGGGFLTVDPNNEKNFYYKKDFAMKFSRIYDLFMWFWMVQFCIGCQHMVIAGSVATWFFTRDKSRVESPISTAVCNLFSCHLGSVSLGSMIIAIVQIIRLILTAMKKAMKDSQNETVKAMYNCCQCCFSALETILQYLTRNAYIEVAMFGTSFCQGGAQAFKLLTSNALRVAAINSVGDFVLFLAKVLVVACSVFLGFYLIDPIPGVQHLGVPLTIIGLVSYFIAHCFFTVYEMVIDTIFLCFCEDCEINDGESKPYFMSAGLMEFVDDSNRELRVGDAHA</sequence>
<feature type="transmembrane region" description="Helical" evidence="6">
    <location>
        <begin position="40"/>
        <end position="59"/>
    </location>
</feature>